<proteinExistence type="predicted"/>
<evidence type="ECO:0000313" key="1">
    <source>
        <dbReference type="EMBL" id="KAJ6821378.1"/>
    </source>
</evidence>
<reference evidence="1" key="2">
    <citation type="submission" date="2023-04" db="EMBL/GenBank/DDBJ databases">
        <authorList>
            <person name="Bruccoleri R.E."/>
            <person name="Oakeley E.J."/>
            <person name="Faust A.-M."/>
            <person name="Dessus-Babus S."/>
            <person name="Altorfer M."/>
            <person name="Burckhardt D."/>
            <person name="Oertli M."/>
            <person name="Naumann U."/>
            <person name="Petersen F."/>
            <person name="Wong J."/>
        </authorList>
    </citation>
    <scope>NUCLEOTIDE SEQUENCE</scope>
    <source>
        <strain evidence="1">GSM-AAB239-AS_SAM_17_03QT</strain>
        <tissue evidence="1">Leaf</tissue>
    </source>
</reference>
<keyword evidence="2" id="KW-1185">Reference proteome</keyword>
<evidence type="ECO:0000313" key="2">
    <source>
        <dbReference type="Proteomes" id="UP001140949"/>
    </source>
</evidence>
<comment type="caution">
    <text evidence="1">The sequence shown here is derived from an EMBL/GenBank/DDBJ whole genome shotgun (WGS) entry which is preliminary data.</text>
</comment>
<organism evidence="1 2">
    <name type="scientific">Iris pallida</name>
    <name type="common">Sweet iris</name>
    <dbReference type="NCBI Taxonomy" id="29817"/>
    <lineage>
        <taxon>Eukaryota</taxon>
        <taxon>Viridiplantae</taxon>
        <taxon>Streptophyta</taxon>
        <taxon>Embryophyta</taxon>
        <taxon>Tracheophyta</taxon>
        <taxon>Spermatophyta</taxon>
        <taxon>Magnoliopsida</taxon>
        <taxon>Liliopsida</taxon>
        <taxon>Asparagales</taxon>
        <taxon>Iridaceae</taxon>
        <taxon>Iridoideae</taxon>
        <taxon>Irideae</taxon>
        <taxon>Iris</taxon>
    </lineage>
</organism>
<dbReference type="AlphaFoldDB" id="A0AAX6FZ91"/>
<dbReference type="EMBL" id="JANAVB010024999">
    <property type="protein sequence ID" value="KAJ6821378.1"/>
    <property type="molecule type" value="Genomic_DNA"/>
</dbReference>
<dbReference type="Proteomes" id="UP001140949">
    <property type="component" value="Unassembled WGS sequence"/>
</dbReference>
<protein>
    <submittedName>
        <fullName evidence="1">Uncharacterized protein</fullName>
    </submittedName>
</protein>
<name>A0AAX6FZ91_IRIPA</name>
<accession>A0AAX6FZ91</accession>
<reference evidence="1" key="1">
    <citation type="journal article" date="2023" name="GigaByte">
        <title>Genome assembly of the bearded iris, Iris pallida Lam.</title>
        <authorList>
            <person name="Bruccoleri R.E."/>
            <person name="Oakeley E.J."/>
            <person name="Faust A.M.E."/>
            <person name="Altorfer M."/>
            <person name="Dessus-Babus S."/>
            <person name="Burckhardt D."/>
            <person name="Oertli M."/>
            <person name="Naumann U."/>
            <person name="Petersen F."/>
            <person name="Wong J."/>
        </authorList>
    </citation>
    <scope>NUCLEOTIDE SEQUENCE</scope>
    <source>
        <strain evidence="1">GSM-AAB239-AS_SAM_17_03QT</strain>
    </source>
</reference>
<sequence>MESGARRCGRFILCRWVYCEL</sequence>
<gene>
    <name evidence="1" type="ORF">M6B38_393045</name>
</gene>